<proteinExistence type="inferred from homology"/>
<dbReference type="Proteomes" id="UP001595755">
    <property type="component" value="Unassembled WGS sequence"/>
</dbReference>
<dbReference type="PIRSF" id="PIRSF000136">
    <property type="entry name" value="LGO_GLO"/>
    <property type="match status" value="1"/>
</dbReference>
<keyword evidence="8" id="KW-1185">Reference proteome</keyword>
<evidence type="ECO:0000256" key="4">
    <source>
        <dbReference type="ARBA" id="ARBA00022644"/>
    </source>
</evidence>
<evidence type="ECO:0000259" key="6">
    <source>
        <dbReference type="PROSITE" id="PS51387"/>
    </source>
</evidence>
<dbReference type="InterPro" id="IPR006093">
    <property type="entry name" value="Oxy_OxRdtase_FAD_BS"/>
</dbReference>
<dbReference type="InterPro" id="IPR006094">
    <property type="entry name" value="Oxid_FAD_bind_N"/>
</dbReference>
<dbReference type="InterPro" id="IPR016167">
    <property type="entry name" value="FAD-bd_PCMH_sub1"/>
</dbReference>
<evidence type="ECO:0000313" key="7">
    <source>
        <dbReference type="EMBL" id="MFC4307046.1"/>
    </source>
</evidence>
<dbReference type="NCBIfam" id="TIGR01679">
    <property type="entry name" value="bact_FAD_ox"/>
    <property type="match status" value="1"/>
</dbReference>
<dbReference type="Pfam" id="PF01565">
    <property type="entry name" value="FAD_binding_4"/>
    <property type="match status" value="1"/>
</dbReference>
<dbReference type="PANTHER" id="PTHR43762:SF1">
    <property type="entry name" value="D-ARABINONO-1,4-LACTONE OXIDASE"/>
    <property type="match status" value="1"/>
</dbReference>
<accession>A0ABV8SHF8</accession>
<dbReference type="Pfam" id="PF04030">
    <property type="entry name" value="ALO"/>
    <property type="match status" value="1"/>
</dbReference>
<reference evidence="8" key="1">
    <citation type="journal article" date="2019" name="Int. J. Syst. Evol. Microbiol.">
        <title>The Global Catalogue of Microorganisms (GCM) 10K type strain sequencing project: providing services to taxonomists for standard genome sequencing and annotation.</title>
        <authorList>
            <consortium name="The Broad Institute Genomics Platform"/>
            <consortium name="The Broad Institute Genome Sequencing Center for Infectious Disease"/>
            <person name="Wu L."/>
            <person name="Ma J."/>
        </authorList>
    </citation>
    <scope>NUCLEOTIDE SEQUENCE [LARGE SCALE GENOMIC DNA]</scope>
    <source>
        <strain evidence="8">CGMCC 4.1641</strain>
    </source>
</reference>
<name>A0ABV8SHF8_9BACL</name>
<comment type="pathway">
    <text evidence="1">Cofactor biosynthesis; L-ascorbate biosynthesis.</text>
</comment>
<dbReference type="EMBL" id="JBHSED010000070">
    <property type="protein sequence ID" value="MFC4307046.1"/>
    <property type="molecule type" value="Genomic_DNA"/>
</dbReference>
<organism evidence="7 8">
    <name type="scientific">Cohnella boryungensis</name>
    <dbReference type="NCBI Taxonomy" id="768479"/>
    <lineage>
        <taxon>Bacteria</taxon>
        <taxon>Bacillati</taxon>
        <taxon>Bacillota</taxon>
        <taxon>Bacilli</taxon>
        <taxon>Bacillales</taxon>
        <taxon>Paenibacillaceae</taxon>
        <taxon>Cohnella</taxon>
    </lineage>
</organism>
<dbReference type="RefSeq" id="WP_204604214.1">
    <property type="nucleotide sequence ID" value="NZ_JBHSED010000070.1"/>
</dbReference>
<evidence type="ECO:0000313" key="8">
    <source>
        <dbReference type="Proteomes" id="UP001595755"/>
    </source>
</evidence>
<dbReference type="PROSITE" id="PS00862">
    <property type="entry name" value="OX2_COVAL_FAD"/>
    <property type="match status" value="1"/>
</dbReference>
<feature type="domain" description="FAD-binding PCMH-type" evidence="6">
    <location>
        <begin position="15"/>
        <end position="185"/>
    </location>
</feature>
<comment type="caution">
    <text evidence="7">The sequence shown here is derived from an EMBL/GenBank/DDBJ whole genome shotgun (WGS) entry which is preliminary data.</text>
</comment>
<dbReference type="InterPro" id="IPR016166">
    <property type="entry name" value="FAD-bd_PCMH"/>
</dbReference>
<gene>
    <name evidence="7" type="ORF">ACFO1S_26845</name>
</gene>
<evidence type="ECO:0000256" key="1">
    <source>
        <dbReference type="ARBA" id="ARBA00005147"/>
    </source>
</evidence>
<dbReference type="PANTHER" id="PTHR43762">
    <property type="entry name" value="L-GULONOLACTONE OXIDASE"/>
    <property type="match status" value="1"/>
</dbReference>
<dbReference type="PROSITE" id="PS51387">
    <property type="entry name" value="FAD_PCMH"/>
    <property type="match status" value="1"/>
</dbReference>
<dbReference type="InterPro" id="IPR016171">
    <property type="entry name" value="Vanillyl_alc_oxidase_C-sub2"/>
</dbReference>
<dbReference type="InterPro" id="IPR016169">
    <property type="entry name" value="FAD-bd_PCMH_sub2"/>
</dbReference>
<dbReference type="Gene3D" id="3.30.465.10">
    <property type="match status" value="1"/>
</dbReference>
<keyword evidence="3" id="KW-0285">Flavoprotein</keyword>
<dbReference type="Gene3D" id="3.30.43.10">
    <property type="entry name" value="Uridine Diphospho-n-acetylenolpyruvylglucosamine Reductase, domain 2"/>
    <property type="match status" value="1"/>
</dbReference>
<dbReference type="SUPFAM" id="SSF56176">
    <property type="entry name" value="FAD-binding/transporter-associated domain-like"/>
    <property type="match status" value="1"/>
</dbReference>
<evidence type="ECO:0000256" key="5">
    <source>
        <dbReference type="ARBA" id="ARBA00023002"/>
    </source>
</evidence>
<evidence type="ECO:0000256" key="3">
    <source>
        <dbReference type="ARBA" id="ARBA00022630"/>
    </source>
</evidence>
<sequence length="434" mass="48797">MIKSGRKWRNWSGVVTATPETVIYPLHIDEVAGIVKRCREEGLKLRVVGSGHSFTAIAASNNVLLSLDRMQGVLHVDHEACTVTVWAGTKLRILGELLHSEGLAQENLGDIDVQSIAGAISTGTHGTGVAFGNISTQVIGMTIVTGTGEVVDVTEKAQPELFKALQISLGSLGIIVQVTLRVRPAYKLRYDSSRVPLSSCLEQLDSLARGHRNFEFYWFPYAEPCQLKMLNETAEPVTPNKLGGYVSEVVLENAVFGALSALCRRLPRISPSVSRLCAAAVPTSSKVDYSHRVYATKRLVRFNEMEYNLPIEAMEPVIREMRERMASEGYRVHFPIECRFAKGDQIWLSPAYGRDSAYIAVHMYRGMPFERYFADMERIFLQYGGRPHWGKLHTLKARELRAAYPMWNPFHEMRRRLDPDGVFLTSYLQELFVE</sequence>
<keyword evidence="5" id="KW-0560">Oxidoreductase</keyword>
<dbReference type="InterPro" id="IPR036318">
    <property type="entry name" value="FAD-bd_PCMH-like_sf"/>
</dbReference>
<dbReference type="Gene3D" id="3.30.70.2520">
    <property type="match status" value="1"/>
</dbReference>
<dbReference type="Gene3D" id="1.10.45.10">
    <property type="entry name" value="Vanillyl-alcohol Oxidase, Chain A, domain 4"/>
    <property type="match status" value="1"/>
</dbReference>
<dbReference type="InterPro" id="IPR010031">
    <property type="entry name" value="FAD_lactone_oxidase-like"/>
</dbReference>
<comment type="similarity">
    <text evidence="2">Belongs to the oxygen-dependent FAD-linked oxidoreductase family.</text>
</comment>
<evidence type="ECO:0000256" key="2">
    <source>
        <dbReference type="ARBA" id="ARBA00005466"/>
    </source>
</evidence>
<keyword evidence="4" id="KW-0060">Ascorbate biosynthesis</keyword>
<dbReference type="InterPro" id="IPR007173">
    <property type="entry name" value="ALO_C"/>
</dbReference>
<protein>
    <submittedName>
        <fullName evidence="7">D-arabinono-1,4-lactone oxidase</fullName>
    </submittedName>
</protein>